<evidence type="ECO:0000259" key="14">
    <source>
        <dbReference type="PROSITE" id="PS51066"/>
    </source>
</evidence>
<keyword evidence="9" id="KW-0234">DNA repair</keyword>
<evidence type="ECO:0000313" key="17">
    <source>
        <dbReference type="Proteomes" id="UP001596039"/>
    </source>
</evidence>
<name>A0ABW0NRN7_9MICO</name>
<feature type="domain" description="Formamidopyrimidine-DNA glycosylase catalytic" evidence="15">
    <location>
        <begin position="2"/>
        <end position="101"/>
    </location>
</feature>
<sequence length="261" mass="28545">MPEGDTVYQTARHQNAALAGAVLTGFELRVPAFATHDLRGETVHEVVSRGKHLFHRIGEFSLHSHLKMEGSWRLVRPGQRWPRPAFQARAVLQTASVTSIGFELGITELIPTTQEHSVVGHLGPDLLDPGWDAESAAEAARRLAAHPSTAVFTALLEQRNLAGIGNVYANELCFLRGMLPTTPVAEVDAAAAVDLARRLLWANRSRVARTTTGDPRPGRRSWVYGRTGSPCRRCGTPLLGGELGERPGQARIVTWCPRCQR</sequence>
<dbReference type="InterPro" id="IPR035937">
    <property type="entry name" value="FPG_N"/>
</dbReference>
<evidence type="ECO:0000256" key="3">
    <source>
        <dbReference type="ARBA" id="ARBA00022723"/>
    </source>
</evidence>
<evidence type="ECO:0000256" key="13">
    <source>
        <dbReference type="PROSITE-ProRule" id="PRU00391"/>
    </source>
</evidence>
<keyword evidence="12" id="KW-0326">Glycosidase</keyword>
<keyword evidence="5 13" id="KW-0863">Zinc-finger</keyword>
<organism evidence="16 17">
    <name type="scientific">Lysinimonas soli</name>
    <dbReference type="NCBI Taxonomy" id="1074233"/>
    <lineage>
        <taxon>Bacteria</taxon>
        <taxon>Bacillati</taxon>
        <taxon>Actinomycetota</taxon>
        <taxon>Actinomycetes</taxon>
        <taxon>Micrococcales</taxon>
        <taxon>Microbacteriaceae</taxon>
        <taxon>Lysinimonas</taxon>
    </lineage>
</organism>
<dbReference type="CDD" id="cd08971">
    <property type="entry name" value="AcNei2_N"/>
    <property type="match status" value="1"/>
</dbReference>
<keyword evidence="3" id="KW-0479">Metal-binding</keyword>
<evidence type="ECO:0000256" key="9">
    <source>
        <dbReference type="ARBA" id="ARBA00023204"/>
    </source>
</evidence>
<evidence type="ECO:0000256" key="11">
    <source>
        <dbReference type="ARBA" id="ARBA00023268"/>
    </source>
</evidence>
<proteinExistence type="inferred from homology"/>
<evidence type="ECO:0000256" key="2">
    <source>
        <dbReference type="ARBA" id="ARBA00012720"/>
    </source>
</evidence>
<reference evidence="17" key="1">
    <citation type="journal article" date="2019" name="Int. J. Syst. Evol. Microbiol.">
        <title>The Global Catalogue of Microorganisms (GCM) 10K type strain sequencing project: providing services to taxonomists for standard genome sequencing and annotation.</title>
        <authorList>
            <consortium name="The Broad Institute Genomics Platform"/>
            <consortium name="The Broad Institute Genome Sequencing Center for Infectious Disease"/>
            <person name="Wu L."/>
            <person name="Ma J."/>
        </authorList>
    </citation>
    <scope>NUCLEOTIDE SEQUENCE [LARGE SCALE GENOMIC DNA]</scope>
    <source>
        <strain evidence="17">CGMCC 4.6997</strain>
    </source>
</reference>
<dbReference type="Gene3D" id="3.20.190.10">
    <property type="entry name" value="MutM-like, N-terminal"/>
    <property type="match status" value="1"/>
</dbReference>
<keyword evidence="6" id="KW-0378">Hydrolase</keyword>
<dbReference type="InterPro" id="IPR010979">
    <property type="entry name" value="Ribosomal_uS13-like_H2TH"/>
</dbReference>
<dbReference type="PANTHER" id="PTHR42697">
    <property type="entry name" value="ENDONUCLEASE 8"/>
    <property type="match status" value="1"/>
</dbReference>
<keyword evidence="4" id="KW-0227">DNA damage</keyword>
<dbReference type="PROSITE" id="PS51068">
    <property type="entry name" value="FPG_CAT"/>
    <property type="match status" value="1"/>
</dbReference>
<dbReference type="SUPFAM" id="SSF81624">
    <property type="entry name" value="N-terminal domain of MutM-like DNA repair proteins"/>
    <property type="match status" value="1"/>
</dbReference>
<keyword evidence="17" id="KW-1185">Reference proteome</keyword>
<evidence type="ECO:0000256" key="4">
    <source>
        <dbReference type="ARBA" id="ARBA00022763"/>
    </source>
</evidence>
<evidence type="ECO:0000256" key="12">
    <source>
        <dbReference type="ARBA" id="ARBA00023295"/>
    </source>
</evidence>
<gene>
    <name evidence="16" type="ORF">ACFPJ4_10845</name>
</gene>
<feature type="domain" description="FPG-type" evidence="14">
    <location>
        <begin position="222"/>
        <end position="261"/>
    </location>
</feature>
<dbReference type="SMART" id="SM00898">
    <property type="entry name" value="Fapy_DNA_glyco"/>
    <property type="match status" value="1"/>
</dbReference>
<dbReference type="PROSITE" id="PS51066">
    <property type="entry name" value="ZF_FPG_2"/>
    <property type="match status" value="1"/>
</dbReference>
<dbReference type="EMBL" id="JBHSMG010000002">
    <property type="protein sequence ID" value="MFC5502735.1"/>
    <property type="molecule type" value="Genomic_DNA"/>
</dbReference>
<evidence type="ECO:0000259" key="15">
    <source>
        <dbReference type="PROSITE" id="PS51068"/>
    </source>
</evidence>
<evidence type="ECO:0000256" key="7">
    <source>
        <dbReference type="ARBA" id="ARBA00022833"/>
    </source>
</evidence>
<evidence type="ECO:0000256" key="5">
    <source>
        <dbReference type="ARBA" id="ARBA00022771"/>
    </source>
</evidence>
<dbReference type="SUPFAM" id="SSF46946">
    <property type="entry name" value="S13-like H2TH domain"/>
    <property type="match status" value="1"/>
</dbReference>
<evidence type="ECO:0000256" key="8">
    <source>
        <dbReference type="ARBA" id="ARBA00023125"/>
    </source>
</evidence>
<keyword evidence="11" id="KW-0511">Multifunctional enzyme</keyword>
<dbReference type="SUPFAM" id="SSF57716">
    <property type="entry name" value="Glucocorticoid receptor-like (DNA-binding domain)"/>
    <property type="match status" value="1"/>
</dbReference>
<dbReference type="Proteomes" id="UP001596039">
    <property type="component" value="Unassembled WGS sequence"/>
</dbReference>
<keyword evidence="8" id="KW-0238">DNA-binding</keyword>
<dbReference type="EC" id="4.2.99.18" evidence="2"/>
<evidence type="ECO:0000256" key="1">
    <source>
        <dbReference type="ARBA" id="ARBA00009409"/>
    </source>
</evidence>
<evidence type="ECO:0000256" key="10">
    <source>
        <dbReference type="ARBA" id="ARBA00023239"/>
    </source>
</evidence>
<dbReference type="InterPro" id="IPR044090">
    <property type="entry name" value="Nei2_N"/>
</dbReference>
<dbReference type="PANTHER" id="PTHR42697:SF1">
    <property type="entry name" value="ENDONUCLEASE 8"/>
    <property type="match status" value="1"/>
</dbReference>
<dbReference type="Gene3D" id="1.10.8.50">
    <property type="match status" value="1"/>
</dbReference>
<dbReference type="Pfam" id="PF01149">
    <property type="entry name" value="Fapy_DNA_glyco"/>
    <property type="match status" value="1"/>
</dbReference>
<dbReference type="InterPro" id="IPR000214">
    <property type="entry name" value="Znf_DNA_glyclase/AP_lyase"/>
</dbReference>
<dbReference type="SMART" id="SM01232">
    <property type="entry name" value="H2TH"/>
    <property type="match status" value="1"/>
</dbReference>
<dbReference type="RefSeq" id="WP_386740430.1">
    <property type="nucleotide sequence ID" value="NZ_JBHSMG010000002.1"/>
</dbReference>
<dbReference type="InterPro" id="IPR015886">
    <property type="entry name" value="H2TH_FPG"/>
</dbReference>
<protein>
    <recommendedName>
        <fullName evidence="2">DNA-(apurinic or apyrimidinic site) lyase</fullName>
        <ecNumber evidence="2">4.2.99.18</ecNumber>
    </recommendedName>
</protein>
<evidence type="ECO:0000313" key="16">
    <source>
        <dbReference type="EMBL" id="MFC5502735.1"/>
    </source>
</evidence>
<dbReference type="InterPro" id="IPR012319">
    <property type="entry name" value="FPG_cat"/>
</dbReference>
<comment type="caution">
    <text evidence="16">The sequence shown here is derived from an EMBL/GenBank/DDBJ whole genome shotgun (WGS) entry which is preliminary data.</text>
</comment>
<evidence type="ECO:0000256" key="6">
    <source>
        <dbReference type="ARBA" id="ARBA00022801"/>
    </source>
</evidence>
<keyword evidence="7" id="KW-0862">Zinc</keyword>
<accession>A0ABW0NRN7</accession>
<keyword evidence="10" id="KW-0456">Lyase</keyword>
<comment type="similarity">
    <text evidence="1">Belongs to the FPG family.</text>
</comment>